<keyword evidence="3" id="KW-1185">Reference proteome</keyword>
<gene>
    <name evidence="2" type="ORF">KDK92_05260</name>
</gene>
<dbReference type="Pfam" id="PF25164">
    <property type="entry name" value="CoiA_N"/>
    <property type="match status" value="1"/>
</dbReference>
<protein>
    <recommendedName>
        <fullName evidence="1">Competence protein CoiA-like N-terminal domain-containing protein</fullName>
    </recommendedName>
</protein>
<accession>A0A9J6NYL4</accession>
<reference evidence="2" key="2">
    <citation type="submission" date="2021-04" db="EMBL/GenBank/DDBJ databases">
        <authorList>
            <person name="Dong X."/>
        </authorList>
    </citation>
    <scope>NUCLEOTIDE SEQUENCE</scope>
    <source>
        <strain evidence="2">ZWT</strain>
    </source>
</reference>
<reference evidence="2" key="1">
    <citation type="journal article" date="2021" name="mSystems">
        <title>Bacteria and Archaea Synergistically Convert Glycine Betaine to Biogenic Methane in the Formosa Cold Seep of the South China Sea.</title>
        <authorList>
            <person name="Li L."/>
            <person name="Zhang W."/>
            <person name="Zhang S."/>
            <person name="Song L."/>
            <person name="Sun Q."/>
            <person name="Zhang H."/>
            <person name="Xiang H."/>
            <person name="Dong X."/>
        </authorList>
    </citation>
    <scope>NUCLEOTIDE SEQUENCE</scope>
    <source>
        <strain evidence="2">ZWT</strain>
    </source>
</reference>
<feature type="domain" description="Competence protein CoiA-like N-terminal" evidence="1">
    <location>
        <begin position="32"/>
        <end position="71"/>
    </location>
</feature>
<evidence type="ECO:0000313" key="2">
    <source>
        <dbReference type="EMBL" id="MCM1989140.1"/>
    </source>
</evidence>
<evidence type="ECO:0000313" key="3">
    <source>
        <dbReference type="Proteomes" id="UP001056429"/>
    </source>
</evidence>
<proteinExistence type="predicted"/>
<name>A0A9J6NYL4_9CLOT</name>
<sequence length="343" mass="41672">MQKCIWLEEEVCAFDIYDPIQRIVLDKELEIKLRAAAKRNELLCPLCNEPVTFRMRDVKKRKPHFAHKNNNGFRKCTYNEETEEHIEGIFILKRHLEKMYPDYKIRYKFNSCGKLYSDLYIEDENGNKMALEYERQDLDFEYWKRKHEVLRKNNIKDFWLIKCPDEVDNQYLDDLSFFKRYIDYTEDMNLMMLNIETERILLSKGMEIKDESGKVIEQKVFQKWYKLSEVRFLFDGSVSTEPDFTELYNEKLRLYEGNIFKNDVKMKNERSSQFKDLYDSILRSKLTSEMPVNDRMREYYTDIFTRAKRGDRKAMETLMKDSEKISRYGIIRELLFEFLGLEK</sequence>
<organism evidence="2 3">
    <name type="scientific">Oceanirhabdus seepicola</name>
    <dbReference type="NCBI Taxonomy" id="2828781"/>
    <lineage>
        <taxon>Bacteria</taxon>
        <taxon>Bacillati</taxon>
        <taxon>Bacillota</taxon>
        <taxon>Clostridia</taxon>
        <taxon>Eubacteriales</taxon>
        <taxon>Clostridiaceae</taxon>
        <taxon>Oceanirhabdus</taxon>
    </lineage>
</organism>
<dbReference type="InterPro" id="IPR057253">
    <property type="entry name" value="CoiA-like_N"/>
</dbReference>
<evidence type="ECO:0000259" key="1">
    <source>
        <dbReference type="Pfam" id="PF25164"/>
    </source>
</evidence>
<dbReference type="AlphaFoldDB" id="A0A9J6NYL4"/>
<dbReference type="EMBL" id="JAGSOJ010000001">
    <property type="protein sequence ID" value="MCM1989140.1"/>
    <property type="molecule type" value="Genomic_DNA"/>
</dbReference>
<dbReference type="RefSeq" id="WP_250858039.1">
    <property type="nucleotide sequence ID" value="NZ_JAGSOJ010000001.1"/>
</dbReference>
<dbReference type="Proteomes" id="UP001056429">
    <property type="component" value="Unassembled WGS sequence"/>
</dbReference>
<comment type="caution">
    <text evidence="2">The sequence shown here is derived from an EMBL/GenBank/DDBJ whole genome shotgun (WGS) entry which is preliminary data.</text>
</comment>